<sequence length="221" mass="25225">MRYWLTALLAIFIVLLGGCQMDQEKSTKPAEMSVEDLPDVRAFQDDFTREFLQSTKETKEGYYPFLSGTGAYKMDFPAGGIVGEKGYSKKQKEFESYLVGIDEGNGFESSIKIDYYSKIGQTSTELEMLSSQFNQKLDFESYDENNITISLAKFEDDEKTIGAVGLLEHKSTQEGLSIIYESECIRSVEDCKTEKIEMQNKIKQWVNSIKFVKNDESDEEQ</sequence>
<dbReference type="AlphaFoldDB" id="A0AAC9NJL6"/>
<protein>
    <recommendedName>
        <fullName evidence="3">Lipoprotein</fullName>
    </recommendedName>
</protein>
<evidence type="ECO:0000313" key="1">
    <source>
        <dbReference type="EMBL" id="APC47557.1"/>
    </source>
</evidence>
<reference evidence="1 2" key="1">
    <citation type="submission" date="2016-11" db="EMBL/GenBank/DDBJ databases">
        <title>Complete genome sequencing of Virgibacillus halodenitrificans PDB-F2.</title>
        <authorList>
            <person name="Sun Z."/>
            <person name="Zhou Y."/>
            <person name="Li H."/>
        </authorList>
    </citation>
    <scope>NUCLEOTIDE SEQUENCE [LARGE SCALE GENOMIC DNA]</scope>
    <source>
        <strain evidence="1 2">PDB-F2</strain>
    </source>
</reference>
<proteinExistence type="predicted"/>
<dbReference type="KEGG" id="vhl:BME96_04960"/>
<dbReference type="RefSeq" id="WP_060680041.1">
    <property type="nucleotide sequence ID" value="NZ_CP017962.1"/>
</dbReference>
<accession>A0AAC9NJL6</accession>
<dbReference type="Proteomes" id="UP000182945">
    <property type="component" value="Chromosome"/>
</dbReference>
<dbReference type="PROSITE" id="PS51257">
    <property type="entry name" value="PROKAR_LIPOPROTEIN"/>
    <property type="match status" value="1"/>
</dbReference>
<gene>
    <name evidence="1" type="ORF">BME96_04960</name>
</gene>
<dbReference type="EMBL" id="CP017962">
    <property type="protein sequence ID" value="APC47557.1"/>
    <property type="molecule type" value="Genomic_DNA"/>
</dbReference>
<evidence type="ECO:0008006" key="3">
    <source>
        <dbReference type="Google" id="ProtNLM"/>
    </source>
</evidence>
<organism evidence="1 2">
    <name type="scientific">Virgibacillus halodenitrificans</name>
    <name type="common">Bacillus halodenitrificans</name>
    <dbReference type="NCBI Taxonomy" id="1482"/>
    <lineage>
        <taxon>Bacteria</taxon>
        <taxon>Bacillati</taxon>
        <taxon>Bacillota</taxon>
        <taxon>Bacilli</taxon>
        <taxon>Bacillales</taxon>
        <taxon>Bacillaceae</taxon>
        <taxon>Virgibacillus</taxon>
    </lineage>
</organism>
<evidence type="ECO:0000313" key="2">
    <source>
        <dbReference type="Proteomes" id="UP000182945"/>
    </source>
</evidence>
<dbReference type="GeneID" id="71513735"/>
<name>A0AAC9NJL6_VIRHA</name>